<proteinExistence type="predicted"/>
<reference evidence="5 6" key="1">
    <citation type="submission" date="2022-12" db="EMBL/GenBank/DDBJ databases">
        <title>Polyphasic characterization of Geotalea uranireducens NIT-SL11 newly isolated from a complex of sewage sludge and microbially reduced graphene oxide.</title>
        <authorList>
            <person name="Xie L."/>
            <person name="Yoshida N."/>
            <person name="Meng L."/>
        </authorList>
    </citation>
    <scope>NUCLEOTIDE SEQUENCE [LARGE SCALE GENOMIC DNA]</scope>
    <source>
        <strain evidence="5 6">NIT-SL11</strain>
    </source>
</reference>
<name>A0ABN6VVK1_9BACT</name>
<dbReference type="RefSeq" id="WP_282003679.1">
    <property type="nucleotide sequence ID" value="NZ_AP027151.1"/>
</dbReference>
<dbReference type="CDD" id="cd19100">
    <property type="entry name" value="AKR_unchar"/>
    <property type="match status" value="1"/>
</dbReference>
<keyword evidence="2" id="KW-0408">Iron</keyword>
<dbReference type="PANTHER" id="PTHR43312">
    <property type="entry name" value="D-THREO-ALDOSE 1-DEHYDROGENASE"/>
    <property type="match status" value="1"/>
</dbReference>
<dbReference type="InterPro" id="IPR020471">
    <property type="entry name" value="AKR"/>
</dbReference>
<accession>A0ABN6VVK1</accession>
<evidence type="ECO:0000256" key="2">
    <source>
        <dbReference type="ARBA" id="ARBA00023004"/>
    </source>
</evidence>
<gene>
    <name evidence="5" type="ORF">GURASL_18640</name>
</gene>
<dbReference type="EMBL" id="AP027151">
    <property type="protein sequence ID" value="BDV42941.1"/>
    <property type="molecule type" value="Genomic_DNA"/>
</dbReference>
<dbReference type="InterPro" id="IPR017896">
    <property type="entry name" value="4Fe4S_Fe-S-bd"/>
</dbReference>
<evidence type="ECO:0000313" key="6">
    <source>
        <dbReference type="Proteomes" id="UP001317705"/>
    </source>
</evidence>
<keyword evidence="6" id="KW-1185">Reference proteome</keyword>
<dbReference type="PANTHER" id="PTHR43312:SF1">
    <property type="entry name" value="NADP-DEPENDENT OXIDOREDUCTASE DOMAIN-CONTAINING PROTEIN"/>
    <property type="match status" value="1"/>
</dbReference>
<evidence type="ECO:0000256" key="3">
    <source>
        <dbReference type="ARBA" id="ARBA00023014"/>
    </source>
</evidence>
<dbReference type="InterPro" id="IPR053135">
    <property type="entry name" value="AKR2_Oxidoreductase"/>
</dbReference>
<organism evidence="5 6">
    <name type="scientific">Geotalea uraniireducens</name>
    <dbReference type="NCBI Taxonomy" id="351604"/>
    <lineage>
        <taxon>Bacteria</taxon>
        <taxon>Pseudomonadati</taxon>
        <taxon>Thermodesulfobacteriota</taxon>
        <taxon>Desulfuromonadia</taxon>
        <taxon>Geobacterales</taxon>
        <taxon>Geobacteraceae</taxon>
        <taxon>Geotalea</taxon>
    </lineage>
</organism>
<dbReference type="SUPFAM" id="SSF46548">
    <property type="entry name" value="alpha-helical ferredoxin"/>
    <property type="match status" value="1"/>
</dbReference>
<evidence type="ECO:0000256" key="1">
    <source>
        <dbReference type="ARBA" id="ARBA00022723"/>
    </source>
</evidence>
<dbReference type="Gene3D" id="3.20.20.100">
    <property type="entry name" value="NADP-dependent oxidoreductase domain"/>
    <property type="match status" value="1"/>
</dbReference>
<dbReference type="SUPFAM" id="SSF51430">
    <property type="entry name" value="NAD(P)-linked oxidoreductase"/>
    <property type="match status" value="1"/>
</dbReference>
<dbReference type="InterPro" id="IPR017900">
    <property type="entry name" value="4Fe4S_Fe_S_CS"/>
</dbReference>
<dbReference type="PROSITE" id="PS00198">
    <property type="entry name" value="4FE4S_FER_1"/>
    <property type="match status" value="1"/>
</dbReference>
<evidence type="ECO:0000259" key="4">
    <source>
        <dbReference type="PROSITE" id="PS51379"/>
    </source>
</evidence>
<dbReference type="InterPro" id="IPR023210">
    <property type="entry name" value="NADP_OxRdtase_dom"/>
</dbReference>
<keyword evidence="1" id="KW-0479">Metal-binding</keyword>
<keyword evidence="3" id="KW-0411">Iron-sulfur</keyword>
<dbReference type="InterPro" id="IPR036812">
    <property type="entry name" value="NAD(P)_OxRdtase_dom_sf"/>
</dbReference>
<feature type="domain" description="4Fe-4S ferredoxin-type" evidence="4">
    <location>
        <begin position="298"/>
        <end position="319"/>
    </location>
</feature>
<dbReference type="PRINTS" id="PR00069">
    <property type="entry name" value="ALDKETRDTASE"/>
</dbReference>
<dbReference type="PROSITE" id="PS51379">
    <property type="entry name" value="4FE4S_FER_2"/>
    <property type="match status" value="1"/>
</dbReference>
<dbReference type="Proteomes" id="UP001317705">
    <property type="component" value="Chromosome"/>
</dbReference>
<protein>
    <submittedName>
        <fullName evidence="5">Aldo/keto reductase</fullName>
    </submittedName>
</protein>
<dbReference type="Pfam" id="PF00248">
    <property type="entry name" value="Aldo_ket_red"/>
    <property type="match status" value="1"/>
</dbReference>
<sequence length="342" mass="37908">MNYLQLGRTGLIVSECGFGCIPIIRLDNDEAIRVLRHAFDRGITFFDTANAYRDSEEKMGQAFAGMRDKVVLATKSLLRSAEGVTGHLENSLRMLRTDYLDLYQLHQIAQEKDWQEVTGPGGALEAVLKAKAAGKVRHIGVTSHSLEMALKLVRSGLFATIQFPFNLIEEGAKDELLGAAREGGMAFICMKPFGGGVLDNAAIAFKYLRAHAGIIPIPGFESCAQVDEVLALYEQPNVITDRDRDIMDNYRRELGKRFCRRCEYCQPCPQGVMITPAMGYPIVAARMSPPVAVEFCRKVMETVPGCTDCGACSKRCPYELSIPAILKANYALYEQHLKERQA</sequence>
<evidence type="ECO:0000313" key="5">
    <source>
        <dbReference type="EMBL" id="BDV42941.1"/>
    </source>
</evidence>